<dbReference type="PANTHER" id="PTHR30188:SF4">
    <property type="entry name" value="PROTEIN TRIGALACTOSYLDIACYLGLYCEROL 1, CHLOROPLASTIC"/>
    <property type="match status" value="1"/>
</dbReference>
<comment type="similarity">
    <text evidence="2 7">Belongs to the MlaE permease family.</text>
</comment>
<name>B4CTT7_9BACT</name>
<evidence type="ECO:0000256" key="7">
    <source>
        <dbReference type="RuleBase" id="RU362044"/>
    </source>
</evidence>
<reference evidence="8 9" key="1">
    <citation type="journal article" date="2011" name="J. Bacteriol.">
        <title>Genome sequence of Chthoniobacter flavus Ellin428, an aerobic heterotrophic soil bacterium.</title>
        <authorList>
            <person name="Kant R."/>
            <person name="van Passel M.W."/>
            <person name="Palva A."/>
            <person name="Lucas S."/>
            <person name="Lapidus A."/>
            <person name="Glavina Del Rio T."/>
            <person name="Dalin E."/>
            <person name="Tice H."/>
            <person name="Bruce D."/>
            <person name="Goodwin L."/>
            <person name="Pitluck S."/>
            <person name="Larimer F.W."/>
            <person name="Land M.L."/>
            <person name="Hauser L."/>
            <person name="Sangwan P."/>
            <person name="de Vos W.M."/>
            <person name="Janssen P.H."/>
            <person name="Smidt H."/>
        </authorList>
    </citation>
    <scope>NUCLEOTIDE SEQUENCE [LARGE SCALE GENOMIC DNA]</scope>
    <source>
        <strain evidence="8 9">Ellin428</strain>
    </source>
</reference>
<feature type="transmembrane region" description="Helical" evidence="7">
    <location>
        <begin position="161"/>
        <end position="182"/>
    </location>
</feature>
<dbReference type="EMBL" id="ABVL01000001">
    <property type="protein sequence ID" value="EDY21975.1"/>
    <property type="molecule type" value="Genomic_DNA"/>
</dbReference>
<dbReference type="InParanoid" id="B4CTT7"/>
<proteinExistence type="inferred from homology"/>
<dbReference type="eggNOG" id="COG0767">
    <property type="taxonomic scope" value="Bacteria"/>
</dbReference>
<keyword evidence="9" id="KW-1185">Reference proteome</keyword>
<dbReference type="AlphaFoldDB" id="B4CTT7"/>
<protein>
    <recommendedName>
        <fullName evidence="10">ABC transporter permease</fullName>
    </recommendedName>
</protein>
<evidence type="ECO:0000313" key="9">
    <source>
        <dbReference type="Proteomes" id="UP000005824"/>
    </source>
</evidence>
<keyword evidence="4 7" id="KW-0812">Transmembrane</keyword>
<feature type="transmembrane region" description="Helical" evidence="7">
    <location>
        <begin position="95"/>
        <end position="117"/>
    </location>
</feature>
<dbReference type="NCBIfam" id="TIGR00056">
    <property type="entry name" value="MlaE family lipid ABC transporter permease subunit"/>
    <property type="match status" value="1"/>
</dbReference>
<evidence type="ECO:0000256" key="2">
    <source>
        <dbReference type="ARBA" id="ARBA00007556"/>
    </source>
</evidence>
<feature type="transmembrane region" description="Helical" evidence="7">
    <location>
        <begin position="12"/>
        <end position="33"/>
    </location>
</feature>
<evidence type="ECO:0000256" key="6">
    <source>
        <dbReference type="ARBA" id="ARBA00023136"/>
    </source>
</evidence>
<evidence type="ECO:0000256" key="5">
    <source>
        <dbReference type="ARBA" id="ARBA00022989"/>
    </source>
</evidence>
<evidence type="ECO:0000256" key="4">
    <source>
        <dbReference type="ARBA" id="ARBA00022692"/>
    </source>
</evidence>
<keyword evidence="3" id="KW-0813">Transport</keyword>
<sequence>MVTTIGRIALSLLQYLGELATLVSETCVSLVVAPIRWRLVLRQIVEVGWRSQMVVVVTGGFTGAVLAAQAYFQFSRLGMKSAVGSMVAVSMFRELAPVLTGLMVSGRVGAAIAAEIGTMKVTEQIDALRSLGVHPTDYLVVPRVLALLFSMPLLVAECCAVSVLAGYVLGVHVLDISAAYYVRNMLLYAGPRDLKMALTKGLVFGIVIVFIACHQGLKTSNGAVGVGRAPTEAVVNGSLAVLILNFFLTFALNMVFPAGV</sequence>
<accession>B4CTT7</accession>
<dbReference type="STRING" id="497964.CfE428DRAFT_0100"/>
<dbReference type="GO" id="GO:0005548">
    <property type="term" value="F:phospholipid transporter activity"/>
    <property type="evidence" value="ECO:0007669"/>
    <property type="project" value="TreeGrafter"/>
</dbReference>
<dbReference type="GO" id="GO:0043190">
    <property type="term" value="C:ATP-binding cassette (ABC) transporter complex"/>
    <property type="evidence" value="ECO:0007669"/>
    <property type="project" value="InterPro"/>
</dbReference>
<dbReference type="RefSeq" id="WP_006977427.1">
    <property type="nucleotide sequence ID" value="NZ_ABVL01000001.1"/>
</dbReference>
<evidence type="ECO:0008006" key="10">
    <source>
        <dbReference type="Google" id="ProtNLM"/>
    </source>
</evidence>
<feature type="transmembrane region" description="Helical" evidence="7">
    <location>
        <begin position="237"/>
        <end position="256"/>
    </location>
</feature>
<keyword evidence="5 7" id="KW-1133">Transmembrane helix</keyword>
<comment type="subcellular location">
    <subcellularLocation>
        <location evidence="1">Membrane</location>
        <topology evidence="1">Multi-pass membrane protein</topology>
    </subcellularLocation>
</comment>
<evidence type="ECO:0000256" key="3">
    <source>
        <dbReference type="ARBA" id="ARBA00022448"/>
    </source>
</evidence>
<dbReference type="InterPro" id="IPR030802">
    <property type="entry name" value="Permease_MalE"/>
</dbReference>
<gene>
    <name evidence="8" type="ORF">CfE428DRAFT_0100</name>
</gene>
<organism evidence="8 9">
    <name type="scientific">Chthoniobacter flavus Ellin428</name>
    <dbReference type="NCBI Taxonomy" id="497964"/>
    <lineage>
        <taxon>Bacteria</taxon>
        <taxon>Pseudomonadati</taxon>
        <taxon>Verrucomicrobiota</taxon>
        <taxon>Spartobacteria</taxon>
        <taxon>Chthoniobacterales</taxon>
        <taxon>Chthoniobacteraceae</taxon>
        <taxon>Chthoniobacter</taxon>
    </lineage>
</organism>
<keyword evidence="6 7" id="KW-0472">Membrane</keyword>
<dbReference type="InterPro" id="IPR003453">
    <property type="entry name" value="ABC_MlaE_roteobac"/>
</dbReference>
<dbReference type="FunCoup" id="B4CTT7">
    <property type="interactions" value="459"/>
</dbReference>
<evidence type="ECO:0000256" key="1">
    <source>
        <dbReference type="ARBA" id="ARBA00004141"/>
    </source>
</evidence>
<evidence type="ECO:0000313" key="8">
    <source>
        <dbReference type="EMBL" id="EDY21975.1"/>
    </source>
</evidence>
<dbReference type="Proteomes" id="UP000005824">
    <property type="component" value="Unassembled WGS sequence"/>
</dbReference>
<comment type="caution">
    <text evidence="8">The sequence shown here is derived from an EMBL/GenBank/DDBJ whole genome shotgun (WGS) entry which is preliminary data.</text>
</comment>
<feature type="transmembrane region" description="Helical" evidence="7">
    <location>
        <begin position="54"/>
        <end position="75"/>
    </location>
</feature>
<dbReference type="PANTHER" id="PTHR30188">
    <property type="entry name" value="ABC TRANSPORTER PERMEASE PROTEIN-RELATED"/>
    <property type="match status" value="1"/>
</dbReference>
<dbReference type="Pfam" id="PF02405">
    <property type="entry name" value="MlaE"/>
    <property type="match status" value="1"/>
</dbReference>
<feature type="transmembrane region" description="Helical" evidence="7">
    <location>
        <begin position="194"/>
        <end position="217"/>
    </location>
</feature>